<evidence type="ECO:0000256" key="2">
    <source>
        <dbReference type="ARBA" id="ARBA00022692"/>
    </source>
</evidence>
<keyword evidence="7" id="KW-0675">Receptor</keyword>
<keyword evidence="2 5" id="KW-0812">Transmembrane</keyword>
<evidence type="ECO:0000256" key="4">
    <source>
        <dbReference type="ARBA" id="ARBA00023136"/>
    </source>
</evidence>
<dbReference type="SUPFAM" id="SSF81321">
    <property type="entry name" value="Family A G protein-coupled receptor-like"/>
    <property type="match status" value="1"/>
</dbReference>
<accession>A0AAV4GYJ6</accession>
<evidence type="ECO:0000313" key="8">
    <source>
        <dbReference type="Proteomes" id="UP000762676"/>
    </source>
</evidence>
<feature type="transmembrane region" description="Helical" evidence="5">
    <location>
        <begin position="73"/>
        <end position="95"/>
    </location>
</feature>
<dbReference type="GO" id="GO:0016020">
    <property type="term" value="C:membrane"/>
    <property type="evidence" value="ECO:0007669"/>
    <property type="project" value="UniProtKB-SubCell"/>
</dbReference>
<proteinExistence type="predicted"/>
<dbReference type="InterPro" id="IPR017452">
    <property type="entry name" value="GPCR_Rhodpsn_7TM"/>
</dbReference>
<keyword evidence="4 5" id="KW-0472">Membrane</keyword>
<keyword evidence="8" id="KW-1185">Reference proteome</keyword>
<dbReference type="InterPro" id="IPR052954">
    <property type="entry name" value="GPCR-Ligand_Int"/>
</dbReference>
<evidence type="ECO:0000256" key="5">
    <source>
        <dbReference type="SAM" id="Phobius"/>
    </source>
</evidence>
<evidence type="ECO:0000259" key="6">
    <source>
        <dbReference type="PROSITE" id="PS50262"/>
    </source>
</evidence>
<protein>
    <submittedName>
        <fullName evidence="7">FMRFamide receptor</fullName>
    </submittedName>
</protein>
<organism evidence="7 8">
    <name type="scientific">Elysia marginata</name>
    <dbReference type="NCBI Taxonomy" id="1093978"/>
    <lineage>
        <taxon>Eukaryota</taxon>
        <taxon>Metazoa</taxon>
        <taxon>Spiralia</taxon>
        <taxon>Lophotrochozoa</taxon>
        <taxon>Mollusca</taxon>
        <taxon>Gastropoda</taxon>
        <taxon>Heterobranchia</taxon>
        <taxon>Euthyneura</taxon>
        <taxon>Panpulmonata</taxon>
        <taxon>Sacoglossa</taxon>
        <taxon>Placobranchoidea</taxon>
        <taxon>Plakobranchidae</taxon>
        <taxon>Elysia</taxon>
    </lineage>
</organism>
<dbReference type="AlphaFoldDB" id="A0AAV4GYJ6"/>
<dbReference type="PANTHER" id="PTHR46641:SF2">
    <property type="entry name" value="FMRFAMIDE RECEPTOR"/>
    <property type="match status" value="1"/>
</dbReference>
<keyword evidence="3 5" id="KW-1133">Transmembrane helix</keyword>
<evidence type="ECO:0000256" key="3">
    <source>
        <dbReference type="ARBA" id="ARBA00022989"/>
    </source>
</evidence>
<comment type="subcellular location">
    <subcellularLocation>
        <location evidence="1">Membrane</location>
    </subcellularLocation>
</comment>
<dbReference type="PROSITE" id="PS50262">
    <property type="entry name" value="G_PROTEIN_RECEP_F1_2"/>
    <property type="match status" value="1"/>
</dbReference>
<dbReference type="InterPro" id="IPR000276">
    <property type="entry name" value="GPCR_Rhodpsn"/>
</dbReference>
<reference evidence="7 8" key="1">
    <citation type="journal article" date="2021" name="Elife">
        <title>Chloroplast acquisition without the gene transfer in kleptoplastic sea slugs, Plakobranchus ocellatus.</title>
        <authorList>
            <person name="Maeda T."/>
            <person name="Takahashi S."/>
            <person name="Yoshida T."/>
            <person name="Shimamura S."/>
            <person name="Takaki Y."/>
            <person name="Nagai Y."/>
            <person name="Toyoda A."/>
            <person name="Suzuki Y."/>
            <person name="Arimoto A."/>
            <person name="Ishii H."/>
            <person name="Satoh N."/>
            <person name="Nishiyama T."/>
            <person name="Hasebe M."/>
            <person name="Maruyama T."/>
            <person name="Minagawa J."/>
            <person name="Obokata J."/>
            <person name="Shigenobu S."/>
        </authorList>
    </citation>
    <scope>NUCLEOTIDE SEQUENCE [LARGE SCALE GENOMIC DNA]</scope>
</reference>
<name>A0AAV4GYJ6_9GAST</name>
<evidence type="ECO:0000313" key="7">
    <source>
        <dbReference type="EMBL" id="GFR90324.1"/>
    </source>
</evidence>
<dbReference type="Proteomes" id="UP000762676">
    <property type="component" value="Unassembled WGS sequence"/>
</dbReference>
<sequence>MQLGNISMVGLASALPTSPQVFPYATNPPRAPLQPPTPPPLPACFNETSSDANRTLTSEERMADLVKWAIMDVTVPIVCALGLVGNLLSLVVLTTEKLHRTLTKMEVSAHIGLIALAVSDFLFCLLVLVFTQVSY</sequence>
<feature type="transmembrane region" description="Helical" evidence="5">
    <location>
        <begin position="107"/>
        <end position="130"/>
    </location>
</feature>
<dbReference type="GO" id="GO:0004930">
    <property type="term" value="F:G protein-coupled receptor activity"/>
    <property type="evidence" value="ECO:0007669"/>
    <property type="project" value="InterPro"/>
</dbReference>
<gene>
    <name evidence="7" type="ORF">ElyMa_000814800</name>
</gene>
<feature type="domain" description="G-protein coupled receptors family 1 profile" evidence="6">
    <location>
        <begin position="85"/>
        <end position="135"/>
    </location>
</feature>
<dbReference type="Gene3D" id="1.20.1070.10">
    <property type="entry name" value="Rhodopsin 7-helix transmembrane proteins"/>
    <property type="match status" value="1"/>
</dbReference>
<dbReference type="EMBL" id="BMAT01001684">
    <property type="protein sequence ID" value="GFR90324.1"/>
    <property type="molecule type" value="Genomic_DNA"/>
</dbReference>
<dbReference type="PANTHER" id="PTHR46641">
    <property type="entry name" value="FMRFAMIDE RECEPTOR-RELATED"/>
    <property type="match status" value="1"/>
</dbReference>
<evidence type="ECO:0000256" key="1">
    <source>
        <dbReference type="ARBA" id="ARBA00004370"/>
    </source>
</evidence>
<dbReference type="PRINTS" id="PR00237">
    <property type="entry name" value="GPCRRHODOPSN"/>
</dbReference>
<comment type="caution">
    <text evidence="7">The sequence shown here is derived from an EMBL/GenBank/DDBJ whole genome shotgun (WGS) entry which is preliminary data.</text>
</comment>